<dbReference type="EMBL" id="JAUDCF010000049">
    <property type="protein sequence ID" value="MDM8146767.1"/>
    <property type="molecule type" value="Genomic_DNA"/>
</dbReference>
<keyword evidence="4" id="KW-0472">Membrane</keyword>
<gene>
    <name evidence="6" type="ORF">QUW02_12705</name>
</gene>
<organism evidence="6 7">
    <name type="scientific">Bacteroides eggerthii</name>
    <dbReference type="NCBI Taxonomy" id="28111"/>
    <lineage>
        <taxon>Bacteria</taxon>
        <taxon>Pseudomonadati</taxon>
        <taxon>Bacteroidota</taxon>
        <taxon>Bacteroidia</taxon>
        <taxon>Bacteroidales</taxon>
        <taxon>Bacteroidaceae</taxon>
        <taxon>Bacteroides</taxon>
    </lineage>
</organism>
<evidence type="ECO:0000256" key="3">
    <source>
        <dbReference type="ARBA" id="ARBA00022989"/>
    </source>
</evidence>
<feature type="domain" description="DUF1232" evidence="5">
    <location>
        <begin position="74"/>
        <end position="108"/>
    </location>
</feature>
<keyword evidence="3" id="KW-1133">Transmembrane helix</keyword>
<name>A0ABT7U8A3_9BACE</name>
<evidence type="ECO:0000256" key="2">
    <source>
        <dbReference type="ARBA" id="ARBA00022692"/>
    </source>
</evidence>
<evidence type="ECO:0000313" key="6">
    <source>
        <dbReference type="EMBL" id="MDM8146767.1"/>
    </source>
</evidence>
<keyword evidence="2" id="KW-0812">Transmembrane</keyword>
<accession>A0ABT7U8A3</accession>
<sequence>MLTVICMTLLAYCIMGKDIRSLLERIKDVDWNEKSRNLMDKLKPYALKTGRTTARPLLQFYYVMTDKNTSTADKAMVYAAIIYTISPISLIPSAVYKFLGVLDEGAAIIYVYKKIKEKITPEINAKVDATLDDWFGVEYANMLDNL</sequence>
<dbReference type="Proteomes" id="UP001228403">
    <property type="component" value="Unassembled WGS sequence"/>
</dbReference>
<proteinExistence type="predicted"/>
<dbReference type="Pfam" id="PF06803">
    <property type="entry name" value="DUF1232"/>
    <property type="match status" value="1"/>
</dbReference>
<comment type="caution">
    <text evidence="6">The sequence shown here is derived from an EMBL/GenBank/DDBJ whole genome shotgun (WGS) entry which is preliminary data.</text>
</comment>
<evidence type="ECO:0000256" key="1">
    <source>
        <dbReference type="ARBA" id="ARBA00004127"/>
    </source>
</evidence>
<keyword evidence="7" id="KW-1185">Reference proteome</keyword>
<reference evidence="7" key="1">
    <citation type="submission" date="2023-07" db="EMBL/GenBank/DDBJ databases">
        <title>Identification and characterization of horizontal gene transfer across gut microbiota members of farm animals based on homology search.</title>
        <authorList>
            <person name="Schwarzerova J."/>
            <person name="Nykrynova M."/>
            <person name="Jureckova K."/>
            <person name="Cejkova D."/>
            <person name="Rychlik I."/>
        </authorList>
    </citation>
    <scope>NUCLEOTIDE SEQUENCE [LARGE SCALE GENOMIC DNA]</scope>
    <source>
        <strain evidence="7">ET4</strain>
    </source>
</reference>
<comment type="subcellular location">
    <subcellularLocation>
        <location evidence="1">Endomembrane system</location>
        <topology evidence="1">Multi-pass membrane protein</topology>
    </subcellularLocation>
</comment>
<protein>
    <submittedName>
        <fullName evidence="6">DUF1232 domain-containing protein</fullName>
    </submittedName>
</protein>
<evidence type="ECO:0000256" key="4">
    <source>
        <dbReference type="ARBA" id="ARBA00023136"/>
    </source>
</evidence>
<evidence type="ECO:0000259" key="5">
    <source>
        <dbReference type="Pfam" id="PF06803"/>
    </source>
</evidence>
<dbReference type="InterPro" id="IPR010652">
    <property type="entry name" value="DUF1232"/>
</dbReference>
<evidence type="ECO:0000313" key="7">
    <source>
        <dbReference type="Proteomes" id="UP001228403"/>
    </source>
</evidence>